<dbReference type="RefSeq" id="WP_126011382.1">
    <property type="nucleotide sequence ID" value="NZ_CP034437.1"/>
</dbReference>
<proteinExistence type="predicted"/>
<evidence type="ECO:0000313" key="2">
    <source>
        <dbReference type="EMBL" id="AZN38334.1"/>
    </source>
</evidence>
<dbReference type="KEGG" id="palb:EJC50_00560"/>
<dbReference type="AlphaFoldDB" id="A0A3Q8X2P0"/>
<evidence type="ECO:0000259" key="1">
    <source>
        <dbReference type="Pfam" id="PF07833"/>
    </source>
</evidence>
<reference evidence="3" key="1">
    <citation type="submission" date="2018-12" db="EMBL/GenBank/DDBJ databases">
        <title>Genome sequence of Peanibacillus sp.</title>
        <authorList>
            <person name="Subramani G."/>
            <person name="Srinivasan S."/>
            <person name="Kim M.K."/>
        </authorList>
    </citation>
    <scope>NUCLEOTIDE SEQUENCE [LARGE SCALE GENOMIC DNA]</scope>
    <source>
        <strain evidence="3">18JY67-1</strain>
    </source>
</reference>
<protein>
    <recommendedName>
        <fullName evidence="1">Copper amine oxidase-like N-terminal domain-containing protein</fullName>
    </recommendedName>
</protein>
<keyword evidence="3" id="KW-1185">Reference proteome</keyword>
<organism evidence="2 3">
    <name type="scientific">Paenibacillus albus</name>
    <dbReference type="NCBI Taxonomy" id="2495582"/>
    <lineage>
        <taxon>Bacteria</taxon>
        <taxon>Bacillati</taxon>
        <taxon>Bacillota</taxon>
        <taxon>Bacilli</taxon>
        <taxon>Bacillales</taxon>
        <taxon>Paenibacillaceae</taxon>
        <taxon>Paenibacillus</taxon>
    </lineage>
</organism>
<sequence>MKKVIVLTALTGVLAGILVGTAAAGQKPISLIVNGMTQDQFPLRALPSPQIVNGFVMIPAAALSRTFREDVKWDSASRTIEINPDVWKEGGFGYKGEEWPKVRNAITKFLIAVEEQDAAVQAKMLISGYQPSVIGDGDSIMDIQFRDGKSSEASSSYTVRVAMMLYNAKQDRLLRSVQDFVLDMTTLKIERINIAPGGGYLREYNVIPGIEIMTPIEG</sequence>
<name>A0A3Q8X2P0_9BACL</name>
<feature type="domain" description="Copper amine oxidase-like N-terminal" evidence="1">
    <location>
        <begin position="48"/>
        <end position="82"/>
    </location>
</feature>
<dbReference type="OrthoDB" id="2696313at2"/>
<dbReference type="EMBL" id="CP034437">
    <property type="protein sequence ID" value="AZN38334.1"/>
    <property type="molecule type" value="Genomic_DNA"/>
</dbReference>
<gene>
    <name evidence="2" type="ORF">EJC50_00560</name>
</gene>
<dbReference type="Pfam" id="PF07833">
    <property type="entry name" value="Cu_amine_oxidN1"/>
    <property type="match status" value="1"/>
</dbReference>
<accession>A0A3Q8X2P0</accession>
<evidence type="ECO:0000313" key="3">
    <source>
        <dbReference type="Proteomes" id="UP000272528"/>
    </source>
</evidence>
<dbReference type="Proteomes" id="UP000272528">
    <property type="component" value="Chromosome"/>
</dbReference>
<dbReference type="InterPro" id="IPR012854">
    <property type="entry name" value="Cu_amine_oxidase-like_N"/>
</dbReference>